<dbReference type="OrthoDB" id="26371at2759"/>
<dbReference type="PROSITE" id="PS50086">
    <property type="entry name" value="TBC_RABGAP"/>
    <property type="match status" value="1"/>
</dbReference>
<dbReference type="GO" id="GO:0005096">
    <property type="term" value="F:GTPase activator activity"/>
    <property type="evidence" value="ECO:0007669"/>
    <property type="project" value="TreeGrafter"/>
</dbReference>
<dbReference type="Pfam" id="PF00566">
    <property type="entry name" value="RabGAP-TBC"/>
    <property type="match status" value="1"/>
</dbReference>
<sequence length="251" mass="28034">ELKQLLWSGVPKCCPTSIRSDSWRIVLGYLPVNRERAAHVLAKKRSEYNELLQHYYEKETPSVDEAKLLRQLRVDIPRTHSGRLFFSHPRIQACMERALFLWAVKNPASGYVQGMNDLITPFLSVFLESSLVSHFASFTSRCLLPSPVGVAVPSSLHGTLSFPVVLHFGCAGRDPDTVSIDEIPGGILHEVEADSFWCLSKLLAHIQVRFSVLSLLSSFPFRCLKKVQSSLLHNGPQPADRSALLPISCVQ</sequence>
<organism evidence="2 3">
    <name type="scientific">Toxoplasma gondii FOU</name>
    <dbReference type="NCBI Taxonomy" id="943167"/>
    <lineage>
        <taxon>Eukaryota</taxon>
        <taxon>Sar</taxon>
        <taxon>Alveolata</taxon>
        <taxon>Apicomplexa</taxon>
        <taxon>Conoidasida</taxon>
        <taxon>Coccidia</taxon>
        <taxon>Eucoccidiorida</taxon>
        <taxon>Eimeriorina</taxon>
        <taxon>Sarcocystidae</taxon>
        <taxon>Toxoplasma</taxon>
    </lineage>
</organism>
<reference evidence="2 3" key="1">
    <citation type="submission" date="2014-07" db="EMBL/GenBank/DDBJ databases">
        <authorList>
            <person name="Sibley D."/>
            <person name="Venepally P."/>
            <person name="Karamycheva S."/>
            <person name="Hadjithomas M."/>
            <person name="Khan A."/>
            <person name="Brunk B."/>
            <person name="Roos D."/>
            <person name="Caler E."/>
            <person name="Lorenzi H."/>
        </authorList>
    </citation>
    <scope>NUCLEOTIDE SEQUENCE [LARGE SCALE GENOMIC DNA]</scope>
    <source>
        <strain evidence="2 3">FOU</strain>
    </source>
</reference>
<dbReference type="EMBL" id="AEYH02000482">
    <property type="protein sequence ID" value="KFG54725.1"/>
    <property type="molecule type" value="Genomic_DNA"/>
</dbReference>
<evidence type="ECO:0000313" key="3">
    <source>
        <dbReference type="Proteomes" id="UP000028838"/>
    </source>
</evidence>
<comment type="caution">
    <text evidence="2">The sequence shown here is derived from an EMBL/GenBank/DDBJ whole genome shotgun (WGS) entry which is preliminary data.</text>
</comment>
<dbReference type="SUPFAM" id="SSF47923">
    <property type="entry name" value="Ypt/Rab-GAP domain of gyp1p"/>
    <property type="match status" value="1"/>
</dbReference>
<dbReference type="Proteomes" id="UP000028838">
    <property type="component" value="Unassembled WGS sequence"/>
</dbReference>
<proteinExistence type="predicted"/>
<dbReference type="AlphaFoldDB" id="A0A086LDK7"/>
<protein>
    <submittedName>
        <fullName evidence="2">TBC domain protein</fullName>
    </submittedName>
</protein>
<dbReference type="SMART" id="SM00164">
    <property type="entry name" value="TBC"/>
    <property type="match status" value="1"/>
</dbReference>
<gene>
    <name evidence="2" type="ORF">TGFOU_403200</name>
</gene>
<accession>A0A086LDK7</accession>
<evidence type="ECO:0000313" key="2">
    <source>
        <dbReference type="EMBL" id="KFG54725.1"/>
    </source>
</evidence>
<dbReference type="InterPro" id="IPR035969">
    <property type="entry name" value="Rab-GAP_TBC_sf"/>
</dbReference>
<dbReference type="VEuPathDB" id="ToxoDB:TGFOU_403200"/>
<feature type="non-terminal residue" evidence="2">
    <location>
        <position position="1"/>
    </location>
</feature>
<name>A0A086LDK7_TOXGO</name>
<dbReference type="PANTHER" id="PTHR22957">
    <property type="entry name" value="TBC1 DOMAIN FAMILY MEMBER GTPASE-ACTIVATING PROTEIN"/>
    <property type="match status" value="1"/>
</dbReference>
<evidence type="ECO:0000259" key="1">
    <source>
        <dbReference type="PROSITE" id="PS50086"/>
    </source>
</evidence>
<dbReference type="Gene3D" id="1.10.8.270">
    <property type="entry name" value="putative rabgap domain of human tbc1 domain family member 14 like domains"/>
    <property type="match status" value="1"/>
</dbReference>
<dbReference type="PANTHER" id="PTHR22957:SF26">
    <property type="entry name" value="LD44506P"/>
    <property type="match status" value="1"/>
</dbReference>
<feature type="domain" description="Rab-GAP TBC" evidence="1">
    <location>
        <begin position="13"/>
        <end position="251"/>
    </location>
</feature>
<dbReference type="InterPro" id="IPR000195">
    <property type="entry name" value="Rab-GAP-TBC_dom"/>
</dbReference>